<dbReference type="Pfam" id="PF00440">
    <property type="entry name" value="TetR_N"/>
    <property type="match status" value="1"/>
</dbReference>
<dbReference type="STRING" id="1841861.GCA_900157365_00330"/>
<name>A0A2U3P7V4_9MYCO</name>
<dbReference type="InterPro" id="IPR001647">
    <property type="entry name" value="HTH_TetR"/>
</dbReference>
<sequence length="206" mass="22349">MDAAELLAVKSGPNAVTIRAISAATGVSNGAIYHGFGSRAGLLGRVWLRAAERFLLVQREAVERALSGSPSREAAAEAVVVAADAPAIYLEQYPTGGRFLLTVRRDELIGSSEIPPDVATQLRKLDRLLGDLFAQLARRLWDRDDRDAIGVIRDCIVELPSALLLRRHRTTDLLARQRLSAAVRAVLQVGPPPAQQQPSQKRRSSS</sequence>
<gene>
    <name evidence="4" type="ORF">MNAB215_2013</name>
</gene>
<evidence type="ECO:0000256" key="1">
    <source>
        <dbReference type="ARBA" id="ARBA00023125"/>
    </source>
</evidence>
<evidence type="ECO:0000259" key="3">
    <source>
        <dbReference type="PROSITE" id="PS50977"/>
    </source>
</evidence>
<dbReference type="PROSITE" id="PS50977">
    <property type="entry name" value="HTH_TETR_2"/>
    <property type="match status" value="1"/>
</dbReference>
<dbReference type="InterPro" id="IPR009057">
    <property type="entry name" value="Homeodomain-like_sf"/>
</dbReference>
<dbReference type="EMBL" id="FUEZ01000004">
    <property type="protein sequence ID" value="SPM39820.1"/>
    <property type="molecule type" value="Genomic_DNA"/>
</dbReference>
<feature type="DNA-binding region" description="H-T-H motif" evidence="2">
    <location>
        <begin position="17"/>
        <end position="36"/>
    </location>
</feature>
<keyword evidence="1 2" id="KW-0238">DNA-binding</keyword>
<feature type="domain" description="HTH tetR-type" evidence="3">
    <location>
        <begin position="1"/>
        <end position="54"/>
    </location>
</feature>
<protein>
    <submittedName>
        <fullName evidence="4">TetR family transcriptional regulator</fullName>
    </submittedName>
</protein>
<evidence type="ECO:0000313" key="4">
    <source>
        <dbReference type="EMBL" id="SPM39820.1"/>
    </source>
</evidence>
<reference evidence="4 5" key="1">
    <citation type="submission" date="2017-01" db="EMBL/GenBank/DDBJ databases">
        <authorList>
            <consortium name="Urmite Genomes"/>
        </authorList>
    </citation>
    <scope>NUCLEOTIDE SEQUENCE [LARGE SCALE GENOMIC DNA]</scope>
    <source>
        <strain evidence="4 5">AB215</strain>
    </source>
</reference>
<dbReference type="SUPFAM" id="SSF46689">
    <property type="entry name" value="Homeodomain-like"/>
    <property type="match status" value="1"/>
</dbReference>
<evidence type="ECO:0000313" key="5">
    <source>
        <dbReference type="Proteomes" id="UP000240424"/>
    </source>
</evidence>
<dbReference type="Gene3D" id="1.10.357.10">
    <property type="entry name" value="Tetracycline Repressor, domain 2"/>
    <property type="match status" value="1"/>
</dbReference>
<accession>A0A2U3P7V4</accession>
<evidence type="ECO:0000256" key="2">
    <source>
        <dbReference type="PROSITE-ProRule" id="PRU00335"/>
    </source>
</evidence>
<dbReference type="Proteomes" id="UP000240424">
    <property type="component" value="Unassembled WGS sequence"/>
</dbReference>
<organism evidence="4 5">
    <name type="scientific">Mycobacterium numidiamassiliense</name>
    <dbReference type="NCBI Taxonomy" id="1841861"/>
    <lineage>
        <taxon>Bacteria</taxon>
        <taxon>Bacillati</taxon>
        <taxon>Actinomycetota</taxon>
        <taxon>Actinomycetes</taxon>
        <taxon>Mycobacteriales</taxon>
        <taxon>Mycobacteriaceae</taxon>
        <taxon>Mycobacterium</taxon>
    </lineage>
</organism>
<keyword evidence="5" id="KW-1185">Reference proteome</keyword>
<dbReference type="AlphaFoldDB" id="A0A2U3P7V4"/>
<proteinExistence type="predicted"/>
<dbReference type="GO" id="GO:0003677">
    <property type="term" value="F:DNA binding"/>
    <property type="evidence" value="ECO:0007669"/>
    <property type="project" value="UniProtKB-UniRule"/>
</dbReference>